<gene>
    <name evidence="1" type="ORF">F8M41_005333</name>
</gene>
<reference evidence="1 2" key="1">
    <citation type="journal article" date="2019" name="Environ. Microbiol.">
        <title>At the nexus of three kingdoms: the genome of the mycorrhizal fungus Gigaspora margarita provides insights into plant, endobacterial and fungal interactions.</title>
        <authorList>
            <person name="Venice F."/>
            <person name="Ghignone S."/>
            <person name="Salvioli di Fossalunga A."/>
            <person name="Amselem J."/>
            <person name="Novero M."/>
            <person name="Xianan X."/>
            <person name="Sedzielewska Toro K."/>
            <person name="Morin E."/>
            <person name="Lipzen A."/>
            <person name="Grigoriev I.V."/>
            <person name="Henrissat B."/>
            <person name="Martin F.M."/>
            <person name="Bonfante P."/>
        </authorList>
    </citation>
    <scope>NUCLEOTIDE SEQUENCE [LARGE SCALE GENOMIC DNA]</scope>
    <source>
        <strain evidence="1 2">BEG34</strain>
    </source>
</reference>
<evidence type="ECO:0000313" key="1">
    <source>
        <dbReference type="EMBL" id="KAF0432146.1"/>
    </source>
</evidence>
<organism evidence="1 2">
    <name type="scientific">Gigaspora margarita</name>
    <dbReference type="NCBI Taxonomy" id="4874"/>
    <lineage>
        <taxon>Eukaryota</taxon>
        <taxon>Fungi</taxon>
        <taxon>Fungi incertae sedis</taxon>
        <taxon>Mucoromycota</taxon>
        <taxon>Glomeromycotina</taxon>
        <taxon>Glomeromycetes</taxon>
        <taxon>Diversisporales</taxon>
        <taxon>Gigasporaceae</taxon>
        <taxon>Gigaspora</taxon>
    </lineage>
</organism>
<dbReference type="SUPFAM" id="SSF52047">
    <property type="entry name" value="RNI-like"/>
    <property type="match status" value="1"/>
</dbReference>
<sequence>MPSKILTGDMVELMENILNNLDNEIYSLHSCALNGAILRKLDLYFSDYEIKPEIFYSLERNKQFFSQLQDLSLGGISDINIKSATTLLEILAKNTTYISILNFEGFDSDSEPQLFHAFISIIIKSQEQLGQFSVTGGNEFPTESHGIISALESQKQSLQEFAMECCTCTEEFKILHDVEILEPNVKTLDIINYLLYPSNLVPILKNSGSLLQRLRVGADDDFICEESVLIETIASFCPNITYLSIGPIEFSAQLVELIGNLQKLQFLTLGCNESMLEDNLEIFTPFAETLTQTLQYLDLTYSTLTQYFHVLLNNCHAPLKTLLIDCFENKETIKALIEFCKRKKTLKYVGVNSRYLNDDIRKEVEGYVSLVPHKRIVVDC</sequence>
<dbReference type="Proteomes" id="UP000439903">
    <property type="component" value="Unassembled WGS sequence"/>
</dbReference>
<dbReference type="OrthoDB" id="2319264at2759"/>
<protein>
    <recommendedName>
        <fullName evidence="3">RNI-like protein</fullName>
    </recommendedName>
</protein>
<comment type="caution">
    <text evidence="1">The sequence shown here is derived from an EMBL/GenBank/DDBJ whole genome shotgun (WGS) entry which is preliminary data.</text>
</comment>
<dbReference type="Gene3D" id="3.80.10.10">
    <property type="entry name" value="Ribonuclease Inhibitor"/>
    <property type="match status" value="1"/>
</dbReference>
<dbReference type="AlphaFoldDB" id="A0A8H4A6Y8"/>
<dbReference type="InterPro" id="IPR032675">
    <property type="entry name" value="LRR_dom_sf"/>
</dbReference>
<proteinExistence type="predicted"/>
<evidence type="ECO:0008006" key="3">
    <source>
        <dbReference type="Google" id="ProtNLM"/>
    </source>
</evidence>
<dbReference type="EMBL" id="WTPW01001501">
    <property type="protein sequence ID" value="KAF0432146.1"/>
    <property type="molecule type" value="Genomic_DNA"/>
</dbReference>
<name>A0A8H4A6Y8_GIGMA</name>
<accession>A0A8H4A6Y8</accession>
<keyword evidence="2" id="KW-1185">Reference proteome</keyword>
<evidence type="ECO:0000313" key="2">
    <source>
        <dbReference type="Proteomes" id="UP000439903"/>
    </source>
</evidence>